<dbReference type="KEGG" id="bbif:117207639"/>
<accession>A0A6P8MMY6</accession>
<evidence type="ECO:0000313" key="2">
    <source>
        <dbReference type="RefSeq" id="XP_033303920.1"/>
    </source>
</evidence>
<dbReference type="GeneID" id="117207639"/>
<gene>
    <name evidence="2" type="primary">LOC117207639</name>
</gene>
<reference evidence="2" key="1">
    <citation type="submission" date="2025-08" db="UniProtKB">
        <authorList>
            <consortium name="RefSeq"/>
        </authorList>
    </citation>
    <scope>IDENTIFICATION</scope>
    <source>
        <tissue evidence="2">Muscle</tissue>
    </source>
</reference>
<organism evidence="1 2">
    <name type="scientific">Bombus bifarius</name>
    <dbReference type="NCBI Taxonomy" id="103933"/>
    <lineage>
        <taxon>Eukaryota</taxon>
        <taxon>Metazoa</taxon>
        <taxon>Ecdysozoa</taxon>
        <taxon>Arthropoda</taxon>
        <taxon>Hexapoda</taxon>
        <taxon>Insecta</taxon>
        <taxon>Pterygota</taxon>
        <taxon>Neoptera</taxon>
        <taxon>Endopterygota</taxon>
        <taxon>Hymenoptera</taxon>
        <taxon>Apocrita</taxon>
        <taxon>Aculeata</taxon>
        <taxon>Apoidea</taxon>
        <taxon>Anthophila</taxon>
        <taxon>Apidae</taxon>
        <taxon>Bombus</taxon>
        <taxon>Pyrobombus</taxon>
    </lineage>
</organism>
<dbReference type="RefSeq" id="XP_033303920.1">
    <property type="nucleotide sequence ID" value="XM_033448029.1"/>
</dbReference>
<name>A0A6P8MMY6_9HYME</name>
<sequence length="190" mass="22584">MSSNLVSSWDTRYIYIGFCHGTGKMLLEALDQHLYNYGNLSSWKGKEGPPNKSFCCWIFFYLFLFSSSVESWFRCLKTCDRRSVPRKKMHLLKERLEMFCFDRYELCYTCQSGKLGRPKRRYIGTHVKLSSLHTERHIFQIRVIALSYKQRVNHSLNLLLPEVVFCHVSKWPDFIEKAFDCLVQCKLRNI</sequence>
<dbReference type="Proteomes" id="UP000515164">
    <property type="component" value="Unplaced"/>
</dbReference>
<proteinExistence type="predicted"/>
<dbReference type="AlphaFoldDB" id="A0A6P8MMY6"/>
<keyword evidence="1" id="KW-1185">Reference proteome</keyword>
<evidence type="ECO:0000313" key="1">
    <source>
        <dbReference type="Proteomes" id="UP000515164"/>
    </source>
</evidence>
<protein>
    <submittedName>
        <fullName evidence="2">Uncharacterized protein LOC117207639</fullName>
    </submittedName>
</protein>